<accession>X6NQL5</accession>
<dbReference type="SUPFAM" id="SSF54928">
    <property type="entry name" value="RNA-binding domain, RBD"/>
    <property type="match status" value="2"/>
</dbReference>
<dbReference type="PANTHER" id="PTHR24012">
    <property type="entry name" value="RNA BINDING PROTEIN"/>
    <property type="match status" value="1"/>
</dbReference>
<comment type="similarity">
    <text evidence="2">Belongs to the polyadenylate-binding protein type-1 family.</text>
</comment>
<dbReference type="Gene3D" id="1.10.1900.10">
    <property type="entry name" value="c-terminal domain of poly(a) binding protein"/>
    <property type="match status" value="1"/>
</dbReference>
<comment type="subcellular location">
    <subcellularLocation>
        <location evidence="1">Cytoplasm</location>
    </subcellularLocation>
</comment>
<comment type="caution">
    <text evidence="10">The sequence shown here is derived from an EMBL/GenBank/DDBJ whole genome shotgun (WGS) entry which is preliminary data.</text>
</comment>
<dbReference type="SUPFAM" id="SSF63570">
    <property type="entry name" value="PABC (PABP) domain"/>
    <property type="match status" value="1"/>
</dbReference>
<name>X6NQL5_RETFI</name>
<feature type="region of interest" description="Disordered" evidence="7">
    <location>
        <begin position="595"/>
        <end position="632"/>
    </location>
</feature>
<dbReference type="EMBL" id="ASPP01006936">
    <property type="protein sequence ID" value="ETO27989.1"/>
    <property type="molecule type" value="Genomic_DNA"/>
</dbReference>
<evidence type="ECO:0000256" key="2">
    <source>
        <dbReference type="ARBA" id="ARBA00008557"/>
    </source>
</evidence>
<feature type="region of interest" description="Disordered" evidence="7">
    <location>
        <begin position="299"/>
        <end position="324"/>
    </location>
</feature>
<dbReference type="SMART" id="SM00360">
    <property type="entry name" value="RRM"/>
    <property type="match status" value="3"/>
</dbReference>
<dbReference type="Proteomes" id="UP000023152">
    <property type="component" value="Unassembled WGS sequence"/>
</dbReference>
<dbReference type="InterPro" id="IPR003954">
    <property type="entry name" value="RRM_euk-type"/>
</dbReference>
<evidence type="ECO:0000256" key="6">
    <source>
        <dbReference type="PROSITE-ProRule" id="PRU00176"/>
    </source>
</evidence>
<feature type="compositionally biased region" description="Polar residues" evidence="7">
    <location>
        <begin position="494"/>
        <end position="529"/>
    </location>
</feature>
<dbReference type="InterPro" id="IPR012677">
    <property type="entry name" value="Nucleotide-bd_a/b_plait_sf"/>
</dbReference>
<dbReference type="FunFam" id="1.10.1900.10:FF:000006">
    <property type="entry name" value="Polyadenylate-binding protein"/>
    <property type="match status" value="1"/>
</dbReference>
<dbReference type="InterPro" id="IPR000504">
    <property type="entry name" value="RRM_dom"/>
</dbReference>
<gene>
    <name evidence="10" type="ORF">RFI_09145</name>
</gene>
<dbReference type="Pfam" id="PF00658">
    <property type="entry name" value="MLLE"/>
    <property type="match status" value="1"/>
</dbReference>
<protein>
    <submittedName>
        <fullName evidence="10">Polyadenylate-binding protein</fullName>
    </submittedName>
</protein>
<evidence type="ECO:0000313" key="10">
    <source>
        <dbReference type="EMBL" id="ETO27989.1"/>
    </source>
</evidence>
<organism evidence="10 11">
    <name type="scientific">Reticulomyxa filosa</name>
    <dbReference type="NCBI Taxonomy" id="46433"/>
    <lineage>
        <taxon>Eukaryota</taxon>
        <taxon>Sar</taxon>
        <taxon>Rhizaria</taxon>
        <taxon>Retaria</taxon>
        <taxon>Foraminifera</taxon>
        <taxon>Monothalamids</taxon>
        <taxon>Reticulomyxidae</taxon>
        <taxon>Reticulomyxa</taxon>
    </lineage>
</organism>
<dbReference type="FunFam" id="3.30.70.330:FF:000003">
    <property type="entry name" value="Polyadenylate-binding protein"/>
    <property type="match status" value="1"/>
</dbReference>
<dbReference type="Pfam" id="PF00076">
    <property type="entry name" value="RRM_1"/>
    <property type="match status" value="2"/>
</dbReference>
<dbReference type="InterPro" id="IPR002004">
    <property type="entry name" value="PABP_HYD_C"/>
</dbReference>
<dbReference type="InterPro" id="IPR045305">
    <property type="entry name" value="RRM2_I_PABPs"/>
</dbReference>
<evidence type="ECO:0000313" key="11">
    <source>
        <dbReference type="Proteomes" id="UP000023152"/>
    </source>
</evidence>
<keyword evidence="5 6" id="KW-0694">RNA-binding</keyword>
<dbReference type="OrthoDB" id="19742at2759"/>
<dbReference type="PROSITE" id="PS51309">
    <property type="entry name" value="PABC"/>
    <property type="match status" value="1"/>
</dbReference>
<evidence type="ECO:0000256" key="5">
    <source>
        <dbReference type="ARBA" id="ARBA00022884"/>
    </source>
</evidence>
<dbReference type="SMART" id="SM00361">
    <property type="entry name" value="RRM_1"/>
    <property type="match status" value="2"/>
</dbReference>
<reference evidence="10 11" key="1">
    <citation type="journal article" date="2013" name="Curr. Biol.">
        <title>The Genome of the Foraminiferan Reticulomyxa filosa.</title>
        <authorList>
            <person name="Glockner G."/>
            <person name="Hulsmann N."/>
            <person name="Schleicher M."/>
            <person name="Noegel A.A."/>
            <person name="Eichinger L."/>
            <person name="Gallinger C."/>
            <person name="Pawlowski J."/>
            <person name="Sierra R."/>
            <person name="Euteneuer U."/>
            <person name="Pillet L."/>
            <person name="Moustafa A."/>
            <person name="Platzer M."/>
            <person name="Groth M."/>
            <person name="Szafranski K."/>
            <person name="Schliwa M."/>
        </authorList>
    </citation>
    <scope>NUCLEOTIDE SEQUENCE [LARGE SCALE GENOMIC DNA]</scope>
</reference>
<feature type="domain" description="RRM" evidence="8">
    <location>
        <begin position="15"/>
        <end position="96"/>
    </location>
</feature>
<feature type="domain" description="RRM" evidence="8">
    <location>
        <begin position="107"/>
        <end position="193"/>
    </location>
</feature>
<evidence type="ECO:0000256" key="1">
    <source>
        <dbReference type="ARBA" id="ARBA00004496"/>
    </source>
</evidence>
<evidence type="ECO:0000259" key="8">
    <source>
        <dbReference type="PROSITE" id="PS50102"/>
    </source>
</evidence>
<dbReference type="GO" id="GO:0003723">
    <property type="term" value="F:RNA binding"/>
    <property type="evidence" value="ECO:0007669"/>
    <property type="project" value="UniProtKB-UniRule"/>
</dbReference>
<dbReference type="InterPro" id="IPR036053">
    <property type="entry name" value="PABP-dom"/>
</dbReference>
<feature type="domain" description="PABC" evidence="9">
    <location>
        <begin position="522"/>
        <end position="599"/>
    </location>
</feature>
<dbReference type="CDD" id="cd12379">
    <property type="entry name" value="RRM2_I_PABPs"/>
    <property type="match status" value="1"/>
</dbReference>
<keyword evidence="3" id="KW-0963">Cytoplasm</keyword>
<sequence length="632" mass="69688">MWCQRDKQLRESGKGNIFVKNLHDSVDNKTLFDTFSTFGSILSCKIAVDRETGKSRGYGYVHYAQEEDAKKAITGVWFVNGMLISDKQVYAEPFVPRQERIKKAPWTNVYIKRIPSSMTEADLIKFVEEKIGGKVTSAKMWDKPMFGKSACLNLQKHEEASKTVELLNNLEMKDYVDEKENNGKPLKLFVARSQKRSERDRYLKREAYRSRAPSNAQGNNLYVKPLAPHITDEKLREIFAPYGTIGSAKVMRNPETGQSRGFGFVCFERKEDASQALVKLNGSVTEGAKLYVSRAQKKEERQQFLASRARRGTSRRYYGNAQPQQYYPTQAQMGGYYSYPRAGVPPQPQMYPAQFGYHQMSRPYPMPQMPQVPIPMQMGMPMNQPGQFGFAGIRVPSAGFGGMQPNVGMQPQQPSNSAAVAAGAVGSAAMRSGMGSVGATSQGAVGGRGAVGTPGTGAQGLSSGAGMGAPGANYSQPTQGVGAPPVQHNIYPSAGQTGVEPTTQSRPIHSFPSQLSATERETQPLTPQMLNNATAQERKRMIGERLFPKIQEVEPRLAGKITGMLLEMENTELLVLLNNKDQLRKKINEALTVLKEHHKKQSLRNSESQARQRTGSQGNQSATNRPTSASNN</sequence>
<keyword evidence="4" id="KW-0677">Repeat</keyword>
<dbReference type="Gene3D" id="3.30.70.330">
    <property type="match status" value="3"/>
</dbReference>
<evidence type="ECO:0000256" key="4">
    <source>
        <dbReference type="ARBA" id="ARBA00022737"/>
    </source>
</evidence>
<feature type="domain" description="RRM" evidence="8">
    <location>
        <begin position="219"/>
        <end position="297"/>
    </location>
</feature>
<dbReference type="SMART" id="SM00517">
    <property type="entry name" value="PolyA"/>
    <property type="match status" value="1"/>
</dbReference>
<dbReference type="InterPro" id="IPR035979">
    <property type="entry name" value="RBD_domain_sf"/>
</dbReference>
<feature type="compositionally biased region" description="Gly residues" evidence="7">
    <location>
        <begin position="444"/>
        <end position="469"/>
    </location>
</feature>
<dbReference type="PROSITE" id="PS50102">
    <property type="entry name" value="RRM"/>
    <property type="match status" value="3"/>
</dbReference>
<keyword evidence="11" id="KW-1185">Reference proteome</keyword>
<dbReference type="AlphaFoldDB" id="X6NQL5"/>
<feature type="region of interest" description="Disordered" evidence="7">
    <location>
        <begin position="431"/>
        <end position="529"/>
    </location>
</feature>
<evidence type="ECO:0000256" key="7">
    <source>
        <dbReference type="SAM" id="MobiDB-lite"/>
    </source>
</evidence>
<feature type="compositionally biased region" description="Polar residues" evidence="7">
    <location>
        <begin position="603"/>
        <end position="632"/>
    </location>
</feature>
<evidence type="ECO:0000256" key="3">
    <source>
        <dbReference type="ARBA" id="ARBA00022490"/>
    </source>
</evidence>
<evidence type="ECO:0000259" key="9">
    <source>
        <dbReference type="PROSITE" id="PS51309"/>
    </source>
</evidence>
<dbReference type="GO" id="GO:0005737">
    <property type="term" value="C:cytoplasm"/>
    <property type="evidence" value="ECO:0007669"/>
    <property type="project" value="UniProtKB-SubCell"/>
</dbReference>
<proteinExistence type="inferred from homology"/>
<dbReference type="OMA" id="QQPGFMP"/>